<dbReference type="EMBL" id="CP099837">
    <property type="protein sequence ID" value="USY21313.1"/>
    <property type="molecule type" value="Genomic_DNA"/>
</dbReference>
<feature type="compositionally biased region" description="Polar residues" evidence="1">
    <location>
        <begin position="1"/>
        <end position="20"/>
    </location>
</feature>
<feature type="transmembrane region" description="Helical" evidence="2">
    <location>
        <begin position="43"/>
        <end position="65"/>
    </location>
</feature>
<reference evidence="3" key="1">
    <citation type="submission" date="2022-06" db="EMBL/GenBank/DDBJ databases">
        <authorList>
            <person name="Ping M."/>
        </authorList>
    </citation>
    <scope>NUCLEOTIDE SEQUENCE</scope>
    <source>
        <strain evidence="3">JCM11759T</strain>
    </source>
</reference>
<evidence type="ECO:0008006" key="5">
    <source>
        <dbReference type="Google" id="ProtNLM"/>
    </source>
</evidence>
<feature type="transmembrane region" description="Helical" evidence="2">
    <location>
        <begin position="130"/>
        <end position="151"/>
    </location>
</feature>
<keyword evidence="2" id="KW-0812">Transmembrane</keyword>
<sequence>MATPGPSENNQPAESPQHSPHQGVPFGAPAVLTDSLLRQSARFSAMTGVVLYGLAGGSALLSPARSTGPEALVPVVCFLGVAAALGFGAHRSRRAGDTLPVLATGLLVIVLLGVYWFLGMAPPFYLDVPGLYAVFVTPVLGAVALAALAWLSERAQGPPTRQVSGIPADPYPWVSTVFAVALYGVVCLFAAVLYMTLRGGFDFGLGPPEPAPTHILLGMLGLCLPFPLLVIGLSASLSGRVRSTAPIFVTAVLAALTILPSAPQVLMELRYAWPLRWALTLLLAAPLFWPILRSWQGVPEDRRRSWFGL</sequence>
<evidence type="ECO:0000313" key="4">
    <source>
        <dbReference type="Proteomes" id="UP001055940"/>
    </source>
</evidence>
<organism evidence="3 4">
    <name type="scientific">Nocardiopsis exhalans</name>
    <dbReference type="NCBI Taxonomy" id="163604"/>
    <lineage>
        <taxon>Bacteria</taxon>
        <taxon>Bacillati</taxon>
        <taxon>Actinomycetota</taxon>
        <taxon>Actinomycetes</taxon>
        <taxon>Streptosporangiales</taxon>
        <taxon>Nocardiopsidaceae</taxon>
        <taxon>Nocardiopsis</taxon>
    </lineage>
</organism>
<keyword evidence="2" id="KW-1133">Transmembrane helix</keyword>
<evidence type="ECO:0000256" key="1">
    <source>
        <dbReference type="SAM" id="MobiDB-lite"/>
    </source>
</evidence>
<evidence type="ECO:0000313" key="3">
    <source>
        <dbReference type="EMBL" id="USY21313.1"/>
    </source>
</evidence>
<protein>
    <recommendedName>
        <fullName evidence="5">Integral membrane protein</fullName>
    </recommendedName>
</protein>
<feature type="transmembrane region" description="Helical" evidence="2">
    <location>
        <begin position="275"/>
        <end position="295"/>
    </location>
</feature>
<accession>A0ABY5DE25</accession>
<feature type="transmembrane region" description="Helical" evidence="2">
    <location>
        <begin position="171"/>
        <end position="195"/>
    </location>
</feature>
<evidence type="ECO:0000256" key="2">
    <source>
        <dbReference type="SAM" id="Phobius"/>
    </source>
</evidence>
<keyword evidence="2" id="KW-0472">Membrane</keyword>
<dbReference type="Proteomes" id="UP001055940">
    <property type="component" value="Chromosome"/>
</dbReference>
<feature type="transmembrane region" description="Helical" evidence="2">
    <location>
        <begin position="245"/>
        <end position="263"/>
    </location>
</feature>
<name>A0ABY5DE25_9ACTN</name>
<dbReference type="RefSeq" id="WP_254420229.1">
    <property type="nucleotide sequence ID" value="NZ_BAAAJB010000001.1"/>
</dbReference>
<feature type="transmembrane region" description="Helical" evidence="2">
    <location>
        <begin position="71"/>
        <end position="89"/>
    </location>
</feature>
<feature type="transmembrane region" description="Helical" evidence="2">
    <location>
        <begin position="101"/>
        <end position="118"/>
    </location>
</feature>
<feature type="transmembrane region" description="Helical" evidence="2">
    <location>
        <begin position="215"/>
        <end position="233"/>
    </location>
</feature>
<keyword evidence="4" id="KW-1185">Reference proteome</keyword>
<gene>
    <name evidence="3" type="ORF">NE857_06755</name>
</gene>
<feature type="region of interest" description="Disordered" evidence="1">
    <location>
        <begin position="1"/>
        <end position="24"/>
    </location>
</feature>
<proteinExistence type="predicted"/>